<dbReference type="GO" id="GO:0030170">
    <property type="term" value="F:pyridoxal phosphate binding"/>
    <property type="evidence" value="ECO:0007669"/>
    <property type="project" value="InterPro"/>
</dbReference>
<dbReference type="PANTHER" id="PTHR47087">
    <property type="entry name" value="METHIONINE S-METHYLTRANSFERASE"/>
    <property type="match status" value="1"/>
</dbReference>
<feature type="domain" description="Aminotransferase class I/classII large" evidence="2">
    <location>
        <begin position="774"/>
        <end position="1070"/>
    </location>
</feature>
<dbReference type="InterPro" id="IPR025779">
    <property type="entry name" value="Met_S-MeTrfase"/>
</dbReference>
<dbReference type="AlphaFoldDB" id="A0A7C8YUE8"/>
<keyword evidence="1 4" id="KW-0489">Methyltransferase</keyword>
<dbReference type="InterPro" id="IPR015422">
    <property type="entry name" value="PyrdxlP-dep_Trfase_small"/>
</dbReference>
<dbReference type="GO" id="GO:0030732">
    <property type="term" value="F:methionine S-methyltransferase activity"/>
    <property type="evidence" value="ECO:0007669"/>
    <property type="project" value="UniProtKB-UniRule"/>
</dbReference>
<dbReference type="SUPFAM" id="SSF53383">
    <property type="entry name" value="PLP-dependent transferases"/>
    <property type="match status" value="1"/>
</dbReference>
<dbReference type="EC" id="2.1.1.12" evidence="1"/>
<organism evidence="4">
    <name type="scientific">Opuntia streptacantha</name>
    <name type="common">Prickly pear cactus</name>
    <name type="synonym">Opuntia cardona</name>
    <dbReference type="NCBI Taxonomy" id="393608"/>
    <lineage>
        <taxon>Eukaryota</taxon>
        <taxon>Viridiplantae</taxon>
        <taxon>Streptophyta</taxon>
        <taxon>Embryophyta</taxon>
        <taxon>Tracheophyta</taxon>
        <taxon>Spermatophyta</taxon>
        <taxon>Magnoliopsida</taxon>
        <taxon>eudicotyledons</taxon>
        <taxon>Gunneridae</taxon>
        <taxon>Pentapetalae</taxon>
        <taxon>Caryophyllales</taxon>
        <taxon>Cactineae</taxon>
        <taxon>Cactaceae</taxon>
        <taxon>Opuntioideae</taxon>
        <taxon>Opuntia</taxon>
    </lineage>
</organism>
<evidence type="ECO:0000259" key="2">
    <source>
        <dbReference type="Pfam" id="PF00155"/>
    </source>
</evidence>
<dbReference type="InterPro" id="IPR007848">
    <property type="entry name" value="Small_mtfrase_dom"/>
</dbReference>
<dbReference type="InterPro" id="IPR029063">
    <property type="entry name" value="SAM-dependent_MTases_sf"/>
</dbReference>
<evidence type="ECO:0000313" key="4">
    <source>
        <dbReference type="EMBL" id="MBA4626351.1"/>
    </source>
</evidence>
<dbReference type="InterPro" id="IPR015424">
    <property type="entry name" value="PyrdxlP-dep_Trfase"/>
</dbReference>
<keyword evidence="1" id="KW-0949">S-adenosyl-L-methionine</keyword>
<dbReference type="Gene3D" id="3.90.1150.10">
    <property type="entry name" value="Aspartate Aminotransferase, domain 1"/>
    <property type="match status" value="1"/>
</dbReference>
<accession>A0A7C8YUE8</accession>
<dbReference type="GO" id="GO:0032259">
    <property type="term" value="P:methylation"/>
    <property type="evidence" value="ECO:0007669"/>
    <property type="project" value="UniProtKB-UniRule"/>
</dbReference>
<reference evidence="4" key="2">
    <citation type="submission" date="2020-07" db="EMBL/GenBank/DDBJ databases">
        <authorList>
            <person name="Vera ALvarez R."/>
            <person name="Arias-Moreno D.M."/>
            <person name="Jimenez-Jacinto V."/>
            <person name="Jimenez-Bremont J.F."/>
            <person name="Swaminathan K."/>
            <person name="Moose S.P."/>
            <person name="Guerrero-Gonzalez M.L."/>
            <person name="Marino-Ramirez L."/>
            <person name="Landsman D."/>
            <person name="Rodriguez-Kessler M."/>
            <person name="Delgado-Sanchez P."/>
        </authorList>
    </citation>
    <scope>NUCLEOTIDE SEQUENCE</scope>
    <source>
        <tissue evidence="4">Cladode</tissue>
    </source>
</reference>
<comment type="similarity">
    <text evidence="1">Belongs to the class I-like SAM-binding methyltransferase superfamily.</text>
</comment>
<protein>
    <recommendedName>
        <fullName evidence="1">methionine S-methyltransferase</fullName>
        <ecNumber evidence="1">2.1.1.12</ecNumber>
    </recommendedName>
</protein>
<dbReference type="InterPro" id="IPR015421">
    <property type="entry name" value="PyrdxlP-dep_Trfase_major"/>
</dbReference>
<reference evidence="4" key="1">
    <citation type="journal article" date="2013" name="J. Plant Res.">
        <title>Effect of fungi and light on seed germination of three Opuntia species from semiarid lands of central Mexico.</title>
        <authorList>
            <person name="Delgado-Sanchez P."/>
            <person name="Jimenez-Bremont J.F."/>
            <person name="Guerrero-Gonzalez Mde L."/>
            <person name="Flores J."/>
        </authorList>
    </citation>
    <scope>NUCLEOTIDE SEQUENCE</scope>
    <source>
        <tissue evidence="4">Cladode</tissue>
    </source>
</reference>
<sequence length="1079" mass="119795">MDEFLTKCKDSGDAAYSALRSVLERLEEPRTRADARIFLANLQKRFDSNGDGDHCMSTYHFQIHDIQLEHSHGSGPRQRKKLTMIVIPSIFIPEDWSFTFYEGLNRHPESIFKDKTVAELGCGNGWITIAIAEKWLPSKVYGLDINPRAVKISWINLYLNALDENGQPIYDAEKKTLLDRVEFHESDLLAYCRNNNIMLERIVGCIPQILNPNPDAMTKMITENASEEFLYSLSNYCALQGFVEDQFGLGLIARAVEEGIAVIKPTGIMVFNMGGRPGQAVCKRLFERRGFHVNKIWQTKVIQAADTDISALVEIEKNSPHRFEFFMGLTGDRPICARTAWAYGQAGGCISHALSVYSCQLRQPNQVKTIFEFLRNGYKEINNSLDLSFEDDAVADEKIPFLAYLASILKENSFPSFESPAGSKRFRDLVAGFMKVYHHIPLSAKNVVVFPSRTVAIENSLRLFSPHLAIVDEHLTRSLPRQWMTSLEIEKKDTNEASENVVTVIEAPRQSDLMVELIRKLKPQVVVTGIANFEAVTSSAFESLLDVTREIGSRLFLDISDHFELSSLPGSSGVLKYLAGTSLPSHAAVICGLLKNQVYSDLEVAFVISEDENIFQALSRTVELLEGNTALVTQNYYGCLFNELLSFQLADRRLPQMRERAKENSASVIGFASSAVSVFSEAELSITEVDDISSLIHMDVDQSSLPLPSPVKAAIFESFARQNLSESETDVTSSIKEFIKTKYGFPTNGSMEFLYSDYCLGLFNKLVLSCIEEGGTFCFPTGCNGCYVAAAKFMKANIVNIPTQADVGFKLTDDVLTRGLEFIKKPWVYIAGPTINPTGLLYSNKEMEKILTVCAKFGARVLIDASFSGLEYDIDNWDAWNLEPTLAKLYGSASSTFRVSLLGGLSTEMLTGGMAFGFLVVDQSLLAETSNGFAGLSKSHGTVKYAIKKLLAQAAEEASSISRYVAQHKGVLKSRCQRLRETLEKCGWEVLPSCAGVSMVAKPSGYLGRRVKLQDGAAGEIELTDSTIRQTIFKATGLCINSGVWTGIPGYCRFSIALQEGEFEQALTRIMKFRDIALF</sequence>
<dbReference type="InterPro" id="IPR004839">
    <property type="entry name" value="Aminotransferase_I/II_large"/>
</dbReference>
<comment type="catalytic activity">
    <reaction evidence="1">
        <text>L-methionine + S-adenosyl-L-methionine = S-methyl-L-methionine + S-adenosyl-L-homocysteine</text>
        <dbReference type="Rhea" id="RHEA:13761"/>
        <dbReference type="ChEBI" id="CHEBI:57844"/>
        <dbReference type="ChEBI" id="CHEBI:57856"/>
        <dbReference type="ChEBI" id="CHEBI:58252"/>
        <dbReference type="ChEBI" id="CHEBI:59789"/>
        <dbReference type="EC" id="2.1.1.12"/>
    </reaction>
</comment>
<evidence type="ECO:0000259" key="3">
    <source>
        <dbReference type="Pfam" id="PF05175"/>
    </source>
</evidence>
<dbReference type="PANTHER" id="PTHR47087:SF1">
    <property type="entry name" value="METHIONINE S-METHYLTRANSFERASE"/>
    <property type="match status" value="1"/>
</dbReference>
<feature type="domain" description="Methyltransferase small" evidence="3">
    <location>
        <begin position="113"/>
        <end position="163"/>
    </location>
</feature>
<keyword evidence="1 4" id="KW-0808">Transferase</keyword>
<dbReference type="Gene3D" id="3.40.640.10">
    <property type="entry name" value="Type I PLP-dependent aspartate aminotransferase-like (Major domain)"/>
    <property type="match status" value="1"/>
</dbReference>
<proteinExistence type="inferred from homology"/>
<dbReference type="PROSITE" id="PS51555">
    <property type="entry name" value="SAM_MT12"/>
    <property type="match status" value="1"/>
</dbReference>
<name>A0A7C8YUE8_OPUST</name>
<evidence type="ECO:0000256" key="1">
    <source>
        <dbReference type="PROSITE-ProRule" id="PRU00888"/>
    </source>
</evidence>
<dbReference type="EMBL" id="GISG01056242">
    <property type="protein sequence ID" value="MBA4626351.1"/>
    <property type="molecule type" value="Transcribed_RNA"/>
</dbReference>
<dbReference type="Gene3D" id="3.40.50.150">
    <property type="entry name" value="Vaccinia Virus protein VP39"/>
    <property type="match status" value="1"/>
</dbReference>
<dbReference type="Pfam" id="PF05175">
    <property type="entry name" value="MTS"/>
    <property type="match status" value="1"/>
</dbReference>
<dbReference type="Pfam" id="PF00155">
    <property type="entry name" value="Aminotran_1_2"/>
    <property type="match status" value="1"/>
</dbReference>
<dbReference type="CDD" id="cd02440">
    <property type="entry name" value="AdoMet_MTases"/>
    <property type="match status" value="1"/>
</dbReference>
<dbReference type="SUPFAM" id="SSF53335">
    <property type="entry name" value="S-adenosyl-L-methionine-dependent methyltransferases"/>
    <property type="match status" value="1"/>
</dbReference>